<dbReference type="SUPFAM" id="SSF55103">
    <property type="entry name" value="FAD-linked oxidases, C-terminal domain"/>
    <property type="match status" value="1"/>
</dbReference>
<dbReference type="InterPro" id="IPR051914">
    <property type="entry name" value="FAD-linked_OxidoTrans_Type4"/>
</dbReference>
<dbReference type="InterPro" id="IPR016169">
    <property type="entry name" value="FAD-bd_PCMH_sub2"/>
</dbReference>
<dbReference type="Gene3D" id="3.30.43.10">
    <property type="entry name" value="Uridine Diphospho-n-acetylenolpyruvylglucosamine Reductase, domain 2"/>
    <property type="match status" value="1"/>
</dbReference>
<dbReference type="InterPro" id="IPR036318">
    <property type="entry name" value="FAD-bd_PCMH-like_sf"/>
</dbReference>
<name>A0A7S7NZ32_PALFE</name>
<keyword evidence="1" id="KW-0285">Flavoprotein</keyword>
<organism evidence="4 5">
    <name type="scientific">Paludibaculum fermentans</name>
    <dbReference type="NCBI Taxonomy" id="1473598"/>
    <lineage>
        <taxon>Bacteria</taxon>
        <taxon>Pseudomonadati</taxon>
        <taxon>Acidobacteriota</taxon>
        <taxon>Terriglobia</taxon>
        <taxon>Bryobacterales</taxon>
        <taxon>Bryobacteraceae</taxon>
        <taxon>Paludibaculum</taxon>
    </lineage>
</organism>
<dbReference type="PROSITE" id="PS51387">
    <property type="entry name" value="FAD_PCMH"/>
    <property type="match status" value="1"/>
</dbReference>
<accession>A0A7S7NZ32</accession>
<evidence type="ECO:0000256" key="1">
    <source>
        <dbReference type="ARBA" id="ARBA00022630"/>
    </source>
</evidence>
<dbReference type="GO" id="GO:0071949">
    <property type="term" value="F:FAD binding"/>
    <property type="evidence" value="ECO:0007669"/>
    <property type="project" value="InterPro"/>
</dbReference>
<feature type="domain" description="FAD-binding PCMH-type" evidence="3">
    <location>
        <begin position="7"/>
        <end position="201"/>
    </location>
</feature>
<dbReference type="Gene3D" id="3.30.465.10">
    <property type="match status" value="1"/>
</dbReference>
<keyword evidence="2" id="KW-0274">FAD</keyword>
<dbReference type="Pfam" id="PF01565">
    <property type="entry name" value="FAD_binding_4"/>
    <property type="match status" value="1"/>
</dbReference>
<dbReference type="SUPFAM" id="SSF56176">
    <property type="entry name" value="FAD-binding/transporter-associated domain-like"/>
    <property type="match status" value="1"/>
</dbReference>
<dbReference type="PANTHER" id="PTHR42934:SF2">
    <property type="entry name" value="GLYCOLATE OXIDASE SUBUNIT GLCD"/>
    <property type="match status" value="1"/>
</dbReference>
<dbReference type="InterPro" id="IPR006094">
    <property type="entry name" value="Oxid_FAD_bind_N"/>
</dbReference>
<dbReference type="InterPro" id="IPR016164">
    <property type="entry name" value="FAD-linked_Oxase-like_C"/>
</dbReference>
<dbReference type="EMBL" id="CP063849">
    <property type="protein sequence ID" value="QOY91904.1"/>
    <property type="molecule type" value="Genomic_DNA"/>
</dbReference>
<dbReference type="InterPro" id="IPR004113">
    <property type="entry name" value="FAD-bd_oxidored_4_C"/>
</dbReference>
<proteinExistence type="predicted"/>
<protein>
    <submittedName>
        <fullName evidence="4">FAD-binding oxidoreductase</fullName>
    </submittedName>
</protein>
<dbReference type="KEGG" id="pfer:IRI77_03545"/>
<dbReference type="GO" id="GO:0003824">
    <property type="term" value="F:catalytic activity"/>
    <property type="evidence" value="ECO:0007669"/>
    <property type="project" value="InterPro"/>
</dbReference>
<evidence type="ECO:0000313" key="5">
    <source>
        <dbReference type="Proteomes" id="UP000593892"/>
    </source>
</evidence>
<reference evidence="4 5" key="1">
    <citation type="submission" date="2020-10" db="EMBL/GenBank/DDBJ databases">
        <title>Complete genome sequence of Paludibaculum fermentans P105T, a facultatively anaerobic acidobacterium capable of dissimilatory Fe(III) reduction.</title>
        <authorList>
            <person name="Dedysh S.N."/>
            <person name="Beletsky A.V."/>
            <person name="Kulichevskaya I.S."/>
            <person name="Mardanov A.V."/>
            <person name="Ravin N.V."/>
        </authorList>
    </citation>
    <scope>NUCLEOTIDE SEQUENCE [LARGE SCALE GENOMIC DNA]</scope>
    <source>
        <strain evidence="4 5">P105</strain>
    </source>
</reference>
<evidence type="ECO:0000256" key="2">
    <source>
        <dbReference type="ARBA" id="ARBA00022827"/>
    </source>
</evidence>
<evidence type="ECO:0000313" key="4">
    <source>
        <dbReference type="EMBL" id="QOY91904.1"/>
    </source>
</evidence>
<sequence length="448" mass="48884">MDDASGFQGEAERVVTPATFEEAAQFLREASEAGIPVTVSGAGTGITGGRCPQGGWELSLDGFRKVEAGSGFATAGAGALLKDLQAAAVAKGQFYAPDPTEWTASLGGTIATNASGSRSFRFGSTRRHLRALTVAFMDGSVRTFQRGEKLDFPYTPLPAPATTKNTAGYFLPPEAEWVDLICGSEGTLGVVLEAEVTLLPQPKDILSGVVFFQEDAATLAAVDEWRGVPQLRMLEYMDEPSLNFLRTSYGSEIPRQAKACLMIEQELDGLAGDPVDEWVERMEAAGALEDSWFGETAKDRERFRVYRHTLPELVNAKVRMNGFQKLSSDFAVPLDRNAEMLAYYQETLNRYFPGKYTIYGHIGDAHVHVNILSESQADFDNGKQWMTNAAAHSVSLGGTVSAEHGLGKRKLHLLPLMFTPEQIEDMKAVKSRLDPQWLLGRGNLFSAR</sequence>
<dbReference type="Gene3D" id="3.30.70.2740">
    <property type="match status" value="1"/>
</dbReference>
<dbReference type="AlphaFoldDB" id="A0A7S7NZ32"/>
<keyword evidence="5" id="KW-1185">Reference proteome</keyword>
<dbReference type="PANTHER" id="PTHR42934">
    <property type="entry name" value="GLYCOLATE OXIDASE SUBUNIT GLCD"/>
    <property type="match status" value="1"/>
</dbReference>
<evidence type="ECO:0000259" key="3">
    <source>
        <dbReference type="PROSITE" id="PS51387"/>
    </source>
</evidence>
<dbReference type="InterPro" id="IPR016167">
    <property type="entry name" value="FAD-bd_PCMH_sub1"/>
</dbReference>
<gene>
    <name evidence="4" type="ORF">IRI77_03545</name>
</gene>
<dbReference type="InterPro" id="IPR016166">
    <property type="entry name" value="FAD-bd_PCMH"/>
</dbReference>
<dbReference type="Proteomes" id="UP000593892">
    <property type="component" value="Chromosome"/>
</dbReference>
<dbReference type="Pfam" id="PF02913">
    <property type="entry name" value="FAD-oxidase_C"/>
    <property type="match status" value="1"/>
</dbReference>